<reference evidence="1" key="1">
    <citation type="submission" date="2019-08" db="EMBL/GenBank/DDBJ databases">
        <authorList>
            <person name="Kucharzyk K."/>
            <person name="Murdoch R.W."/>
            <person name="Higgins S."/>
            <person name="Loffler F."/>
        </authorList>
    </citation>
    <scope>NUCLEOTIDE SEQUENCE</scope>
</reference>
<comment type="caution">
    <text evidence="1">The sequence shown here is derived from an EMBL/GenBank/DDBJ whole genome shotgun (WGS) entry which is preliminary data.</text>
</comment>
<dbReference type="EMBL" id="VSSQ01110703">
    <property type="protein sequence ID" value="MPN48403.1"/>
    <property type="molecule type" value="Genomic_DNA"/>
</dbReference>
<accession>A0A645IM62</accession>
<evidence type="ECO:0000313" key="1">
    <source>
        <dbReference type="EMBL" id="MPN48403.1"/>
    </source>
</evidence>
<organism evidence="1">
    <name type="scientific">bioreactor metagenome</name>
    <dbReference type="NCBI Taxonomy" id="1076179"/>
    <lineage>
        <taxon>unclassified sequences</taxon>
        <taxon>metagenomes</taxon>
        <taxon>ecological metagenomes</taxon>
    </lineage>
</organism>
<gene>
    <name evidence="1" type="ORF">SDC9_196010</name>
</gene>
<dbReference type="AlphaFoldDB" id="A0A645IM62"/>
<sequence length="80" mass="8454">MIKVVPGKGCLKGVAARVGGKGRAVGERFASREICAGIAIGNGSARQRAAAHTVIKNNFIAKCECRLRIVCKRESALVLF</sequence>
<name>A0A645IM62_9ZZZZ</name>
<proteinExistence type="predicted"/>
<protein>
    <submittedName>
        <fullName evidence="1">Uncharacterized protein</fullName>
    </submittedName>
</protein>